<dbReference type="EMBL" id="LNZC01000005">
    <property type="protein sequence ID" value="KTD81364.1"/>
    <property type="molecule type" value="Genomic_DNA"/>
</dbReference>
<dbReference type="Pfam" id="PF03412">
    <property type="entry name" value="Peptidase_C39"/>
    <property type="match status" value="1"/>
</dbReference>
<evidence type="ECO:0000256" key="8">
    <source>
        <dbReference type="ARBA" id="ARBA00022989"/>
    </source>
</evidence>
<evidence type="ECO:0000256" key="4">
    <source>
        <dbReference type="ARBA" id="ARBA00022692"/>
    </source>
</evidence>
<evidence type="ECO:0000256" key="1">
    <source>
        <dbReference type="ARBA" id="ARBA00004651"/>
    </source>
</evidence>
<evidence type="ECO:0000259" key="13">
    <source>
        <dbReference type="PROSITE" id="PS50990"/>
    </source>
</evidence>
<evidence type="ECO:0000313" key="14">
    <source>
        <dbReference type="EMBL" id="KTD81364.1"/>
    </source>
</evidence>
<dbReference type="NCBIfam" id="TIGR03375">
    <property type="entry name" value="type_I_sec_LssB"/>
    <property type="match status" value="1"/>
</dbReference>
<dbReference type="InterPro" id="IPR039421">
    <property type="entry name" value="Type_1_exporter"/>
</dbReference>
<evidence type="ECO:0000256" key="3">
    <source>
        <dbReference type="ARBA" id="ARBA00022475"/>
    </source>
</evidence>
<dbReference type="SUPFAM" id="SSF52540">
    <property type="entry name" value="P-loop containing nucleoside triphosphate hydrolases"/>
    <property type="match status" value="1"/>
</dbReference>
<dbReference type="GO" id="GO:0006508">
    <property type="term" value="P:proteolysis"/>
    <property type="evidence" value="ECO:0007669"/>
    <property type="project" value="InterPro"/>
</dbReference>
<dbReference type="GO" id="GO:0005524">
    <property type="term" value="F:ATP binding"/>
    <property type="evidence" value="ECO:0007669"/>
    <property type="project" value="UniProtKB-KW"/>
</dbReference>
<dbReference type="PROSITE" id="PS50929">
    <property type="entry name" value="ABC_TM1F"/>
    <property type="match status" value="1"/>
</dbReference>
<dbReference type="GO" id="GO:0016887">
    <property type="term" value="F:ATP hydrolysis activity"/>
    <property type="evidence" value="ECO:0007669"/>
    <property type="project" value="InterPro"/>
</dbReference>
<dbReference type="GO" id="GO:0015421">
    <property type="term" value="F:ABC-type oligopeptide transporter activity"/>
    <property type="evidence" value="ECO:0007669"/>
    <property type="project" value="TreeGrafter"/>
</dbReference>
<keyword evidence="4 10" id="KW-0812">Transmembrane</keyword>
<dbReference type="FunFam" id="3.40.50.300:FF:000299">
    <property type="entry name" value="ABC transporter ATP-binding protein/permease"/>
    <property type="match status" value="1"/>
</dbReference>
<dbReference type="GO" id="GO:0008233">
    <property type="term" value="F:peptidase activity"/>
    <property type="evidence" value="ECO:0007669"/>
    <property type="project" value="InterPro"/>
</dbReference>
<comment type="caution">
    <text evidence="14">The sequence shown here is derived from an EMBL/GenBank/DDBJ whole genome shotgun (WGS) entry which is preliminary data.</text>
</comment>
<feature type="transmembrane region" description="Helical" evidence="10">
    <location>
        <begin position="174"/>
        <end position="196"/>
    </location>
</feature>
<dbReference type="PANTHER" id="PTHR43394:SF1">
    <property type="entry name" value="ATP-BINDING CASSETTE SUB-FAMILY B MEMBER 10, MITOCHONDRIAL"/>
    <property type="match status" value="1"/>
</dbReference>
<feature type="domain" description="ABC transporter" evidence="11">
    <location>
        <begin position="486"/>
        <end position="722"/>
    </location>
</feature>
<dbReference type="InterPro" id="IPR003593">
    <property type="entry name" value="AAA+_ATPase"/>
</dbReference>
<keyword evidence="8 10" id="KW-1133">Transmembrane helix</keyword>
<feature type="transmembrane region" description="Helical" evidence="10">
    <location>
        <begin position="394"/>
        <end position="416"/>
    </location>
</feature>
<protein>
    <submittedName>
        <fullName evidence="14">Toxin secretion ATP binding protein</fullName>
    </submittedName>
</protein>
<feature type="domain" description="Peptidase C39" evidence="13">
    <location>
        <begin position="19"/>
        <end position="138"/>
    </location>
</feature>
<keyword evidence="15" id="KW-1185">Reference proteome</keyword>
<keyword evidence="5" id="KW-0547">Nucleotide-binding</keyword>
<evidence type="ECO:0000259" key="11">
    <source>
        <dbReference type="PROSITE" id="PS50893"/>
    </source>
</evidence>
<dbReference type="CDD" id="cd03245">
    <property type="entry name" value="ABCC_bacteriocin_exporters"/>
    <property type="match status" value="1"/>
</dbReference>
<name>A0A0W1AJB4_9GAMM</name>
<dbReference type="SUPFAM" id="SSF90123">
    <property type="entry name" value="ABC transporter transmembrane region"/>
    <property type="match status" value="1"/>
</dbReference>
<dbReference type="AlphaFoldDB" id="A0A0W1AJB4"/>
<proteinExistence type="predicted"/>
<keyword evidence="6" id="KW-0378">Hydrolase</keyword>
<dbReference type="CDD" id="cd18587">
    <property type="entry name" value="ABC_6TM_LapB_like"/>
    <property type="match status" value="1"/>
</dbReference>
<dbReference type="InterPro" id="IPR011527">
    <property type="entry name" value="ABC1_TM_dom"/>
</dbReference>
<evidence type="ECO:0000259" key="12">
    <source>
        <dbReference type="PROSITE" id="PS50929"/>
    </source>
</evidence>
<dbReference type="Gene3D" id="1.20.1560.10">
    <property type="entry name" value="ABC transporter type 1, transmembrane domain"/>
    <property type="match status" value="1"/>
</dbReference>
<keyword evidence="9 10" id="KW-0472">Membrane</keyword>
<evidence type="ECO:0000256" key="5">
    <source>
        <dbReference type="ARBA" id="ARBA00022741"/>
    </source>
</evidence>
<dbReference type="PATRIC" id="fig|45076.6.peg.705"/>
<dbReference type="Proteomes" id="UP000054662">
    <property type="component" value="Unassembled WGS sequence"/>
</dbReference>
<evidence type="ECO:0000256" key="6">
    <source>
        <dbReference type="ARBA" id="ARBA00022801"/>
    </source>
</evidence>
<evidence type="ECO:0000256" key="2">
    <source>
        <dbReference type="ARBA" id="ARBA00022448"/>
    </source>
</evidence>
<reference evidence="14 15" key="1">
    <citation type="submission" date="2015-11" db="EMBL/GenBank/DDBJ databases">
        <title>Genomic analysis of 38 Legionella species identifies large and diverse effector repertoires.</title>
        <authorList>
            <person name="Burstein D."/>
            <person name="Amaro F."/>
            <person name="Zusman T."/>
            <person name="Lifshitz Z."/>
            <person name="Cohen O."/>
            <person name="Gilbert J.A."/>
            <person name="Pupko T."/>
            <person name="Shuman H.A."/>
            <person name="Segal G."/>
        </authorList>
    </citation>
    <scope>NUCLEOTIDE SEQUENCE [LARGE SCALE GENOMIC DNA]</scope>
    <source>
        <strain evidence="14 15">ATCC 49508</strain>
    </source>
</reference>
<comment type="subcellular location">
    <subcellularLocation>
        <location evidence="1">Cell membrane</location>
        <topology evidence="1">Multi-pass membrane protein</topology>
    </subcellularLocation>
</comment>
<evidence type="ECO:0000313" key="15">
    <source>
        <dbReference type="Proteomes" id="UP000054662"/>
    </source>
</evidence>
<dbReference type="Pfam" id="PF00005">
    <property type="entry name" value="ABC_tran"/>
    <property type="match status" value="1"/>
</dbReference>
<dbReference type="Gene3D" id="3.90.70.10">
    <property type="entry name" value="Cysteine proteinases"/>
    <property type="match status" value="1"/>
</dbReference>
<evidence type="ECO:0000256" key="10">
    <source>
        <dbReference type="SAM" id="Phobius"/>
    </source>
</evidence>
<feature type="transmembrane region" description="Helical" evidence="10">
    <location>
        <begin position="311"/>
        <end position="332"/>
    </location>
</feature>
<dbReference type="GO" id="GO:0005886">
    <property type="term" value="C:plasma membrane"/>
    <property type="evidence" value="ECO:0007669"/>
    <property type="project" value="UniProtKB-SubCell"/>
</dbReference>
<dbReference type="InterPro" id="IPR017750">
    <property type="entry name" value="ATPase_T1SS"/>
</dbReference>
<dbReference type="InterPro" id="IPR003439">
    <property type="entry name" value="ABC_transporter-like_ATP-bd"/>
</dbReference>
<keyword evidence="7" id="KW-0067">ATP-binding</keyword>
<accession>A0A0W1AJB4</accession>
<feature type="transmembrane region" description="Helical" evidence="10">
    <location>
        <begin position="208"/>
        <end position="225"/>
    </location>
</feature>
<dbReference type="STRING" id="45076.Lwor_0641"/>
<organism evidence="14 15">
    <name type="scientific">Legionella worsleiensis</name>
    <dbReference type="NCBI Taxonomy" id="45076"/>
    <lineage>
        <taxon>Bacteria</taxon>
        <taxon>Pseudomonadati</taxon>
        <taxon>Pseudomonadota</taxon>
        <taxon>Gammaproteobacteria</taxon>
        <taxon>Legionellales</taxon>
        <taxon>Legionellaceae</taxon>
        <taxon>Legionella</taxon>
    </lineage>
</organism>
<dbReference type="InterPro" id="IPR005074">
    <property type="entry name" value="Peptidase_C39"/>
</dbReference>
<keyword evidence="3" id="KW-1003">Cell membrane</keyword>
<feature type="domain" description="ABC transmembrane type-1" evidence="12">
    <location>
        <begin position="174"/>
        <end position="452"/>
    </location>
</feature>
<dbReference type="SMART" id="SM00382">
    <property type="entry name" value="AAA"/>
    <property type="match status" value="1"/>
</dbReference>
<dbReference type="PANTHER" id="PTHR43394">
    <property type="entry name" value="ATP-DEPENDENT PERMEASE MDL1, MITOCHONDRIAL"/>
    <property type="match status" value="1"/>
</dbReference>
<dbReference type="InterPro" id="IPR036640">
    <property type="entry name" value="ABC1_TM_sf"/>
</dbReference>
<evidence type="ECO:0000256" key="7">
    <source>
        <dbReference type="ARBA" id="ARBA00022840"/>
    </source>
</evidence>
<dbReference type="Gene3D" id="3.40.50.300">
    <property type="entry name" value="P-loop containing nucleotide triphosphate hydrolases"/>
    <property type="match status" value="1"/>
</dbReference>
<evidence type="ECO:0000256" key="9">
    <source>
        <dbReference type="ARBA" id="ARBA00023136"/>
    </source>
</evidence>
<feature type="transmembrane region" description="Helical" evidence="10">
    <location>
        <begin position="286"/>
        <end position="305"/>
    </location>
</feature>
<dbReference type="Pfam" id="PF00664">
    <property type="entry name" value="ABC_membrane"/>
    <property type="match status" value="1"/>
</dbReference>
<dbReference type="PROSITE" id="PS50990">
    <property type="entry name" value="PEPTIDASE_C39"/>
    <property type="match status" value="1"/>
</dbReference>
<dbReference type="RefSeq" id="WP_415582892.1">
    <property type="nucleotide sequence ID" value="NZ_CBCRUR010000010.1"/>
</dbReference>
<dbReference type="InterPro" id="IPR027417">
    <property type="entry name" value="P-loop_NTPase"/>
</dbReference>
<gene>
    <name evidence="14" type="ORF">Lwor_0641</name>
</gene>
<dbReference type="PROSITE" id="PS50893">
    <property type="entry name" value="ABC_TRANSPORTER_2"/>
    <property type="match status" value="1"/>
</dbReference>
<sequence>MDNMTTVRKQSWSHVDLSDTAANDPLLACLVLLTRYYKTPFSPQSLTARLPLVDNKLTVQLFSRSAQRASLDTELKTTNIDDINEADIPLILIKKDGGAVLLILDDDGNKMILDPQKPDERINIQDIKAELNGEVILVTQQFKHTHRSQETLKKESKNWFWSVMLKSWPLYSEVLLASLLINIFALVIPLFTMNVYDRVVPNNAVDTMWVLASGVAVVFVFDMVLKSLRAYFIDIANQHSDLELSATIFQQVLGLSMSNRPRSVGSLANTVQSFEMFRDFITSSTMTVLVDLPFVCIFLFVVYLIGGSLFWIPFIVIPVVLIIGLLLQWPLIRLTRKSYQFSSEKQATLFESLSSIETVKTTGAESILQSRWERIVNEASKNAMRLRIVSNTSINITNLATQIATIAIVIAGVYMISNNELTTGGLIACTILTGRALAPMAQVSTLFTRYFQSINALESLNNIMQLETDIEDDARFLHRPALKGDIEFKHVSFHYKDDEINILENINFKIKVGERVAIIGRVGSGKSTLGKLLLKLYTPSEGTILLDGTDYKQINPDDLRQQIGYVPQDVVLFYGSIRDNICVGAPFVQDSALLKAAEIAGVTQFTDNHPKGFDRAVGEKGSELSGGQRQSIAIARSLILQPNIVLLDEPTSAMDDNNERQIKKRLNQYLSDKHTLILITHKLSMLELVNRIIVLENGKIIADGSKEAVLNALKAGMTIRKQ</sequence>
<keyword evidence="2" id="KW-0813">Transport</keyword>